<dbReference type="InterPro" id="IPR001478">
    <property type="entry name" value="PDZ"/>
</dbReference>
<protein>
    <submittedName>
        <fullName evidence="8">Trypsin-like serine protease</fullName>
    </submittedName>
</protein>
<feature type="region of interest" description="Disordered" evidence="5">
    <location>
        <begin position="164"/>
        <end position="188"/>
    </location>
</feature>
<keyword evidence="6" id="KW-0472">Membrane</keyword>
<dbReference type="PANTHER" id="PTHR22939:SF129">
    <property type="entry name" value="SERINE PROTEASE HTRA2, MITOCHONDRIAL"/>
    <property type="match status" value="1"/>
</dbReference>
<gene>
    <name evidence="8" type="ORF">FRY98_04980</name>
</gene>
<comment type="similarity">
    <text evidence="1">Belongs to the peptidase S1C family.</text>
</comment>
<evidence type="ECO:0000259" key="7">
    <source>
        <dbReference type="SMART" id="SM00228"/>
    </source>
</evidence>
<keyword evidence="3" id="KW-0378">Hydrolase</keyword>
<dbReference type="GO" id="GO:0006508">
    <property type="term" value="P:proteolysis"/>
    <property type="evidence" value="ECO:0007669"/>
    <property type="project" value="UniProtKB-KW"/>
</dbReference>
<dbReference type="RefSeq" id="WP_148450611.1">
    <property type="nucleotide sequence ID" value="NZ_VSDO01000001.1"/>
</dbReference>
<dbReference type="SUPFAM" id="SSF50494">
    <property type="entry name" value="Trypsin-like serine proteases"/>
    <property type="match status" value="1"/>
</dbReference>
<keyword evidence="2 8" id="KW-0645">Protease</keyword>
<feature type="domain" description="PDZ" evidence="7">
    <location>
        <begin position="457"/>
        <end position="539"/>
    </location>
</feature>
<evidence type="ECO:0000256" key="3">
    <source>
        <dbReference type="ARBA" id="ARBA00022801"/>
    </source>
</evidence>
<proteinExistence type="inferred from homology"/>
<dbReference type="InterPro" id="IPR009003">
    <property type="entry name" value="Peptidase_S1_PA"/>
</dbReference>
<dbReference type="GO" id="GO:0004252">
    <property type="term" value="F:serine-type endopeptidase activity"/>
    <property type="evidence" value="ECO:0007669"/>
    <property type="project" value="InterPro"/>
</dbReference>
<dbReference type="AlphaFoldDB" id="A0A5D0CYA4"/>
<evidence type="ECO:0000256" key="6">
    <source>
        <dbReference type="SAM" id="Phobius"/>
    </source>
</evidence>
<dbReference type="InterPro" id="IPR036034">
    <property type="entry name" value="PDZ_sf"/>
</dbReference>
<evidence type="ECO:0000256" key="2">
    <source>
        <dbReference type="ARBA" id="ARBA00022670"/>
    </source>
</evidence>
<dbReference type="PRINTS" id="PR00834">
    <property type="entry name" value="PROTEASES2C"/>
</dbReference>
<accession>A0A5D0CYA4</accession>
<feature type="transmembrane region" description="Helical" evidence="6">
    <location>
        <begin position="135"/>
        <end position="153"/>
    </location>
</feature>
<feature type="region of interest" description="Disordered" evidence="5">
    <location>
        <begin position="80"/>
        <end position="128"/>
    </location>
</feature>
<comment type="caution">
    <text evidence="8">The sequence shown here is derived from an EMBL/GenBank/DDBJ whole genome shotgun (WGS) entry which is preliminary data.</text>
</comment>
<keyword evidence="4" id="KW-0720">Serine protease</keyword>
<evidence type="ECO:0000313" key="8">
    <source>
        <dbReference type="EMBL" id="TYA15019.1"/>
    </source>
</evidence>
<keyword evidence="6" id="KW-0812">Transmembrane</keyword>
<dbReference type="InterPro" id="IPR001940">
    <property type="entry name" value="Peptidase_S1C"/>
</dbReference>
<organism evidence="8 9">
    <name type="scientific">Paenibacillus faecis</name>
    <dbReference type="NCBI Taxonomy" id="862114"/>
    <lineage>
        <taxon>Bacteria</taxon>
        <taxon>Bacillati</taxon>
        <taxon>Bacillota</taxon>
        <taxon>Bacilli</taxon>
        <taxon>Bacillales</taxon>
        <taxon>Paenibacillaceae</taxon>
        <taxon>Paenibacillus</taxon>
    </lineage>
</organism>
<evidence type="ECO:0000256" key="1">
    <source>
        <dbReference type="ARBA" id="ARBA00010541"/>
    </source>
</evidence>
<dbReference type="EMBL" id="VSDO01000001">
    <property type="protein sequence ID" value="TYA15019.1"/>
    <property type="molecule type" value="Genomic_DNA"/>
</dbReference>
<evidence type="ECO:0000256" key="4">
    <source>
        <dbReference type="ARBA" id="ARBA00022825"/>
    </source>
</evidence>
<dbReference type="PANTHER" id="PTHR22939">
    <property type="entry name" value="SERINE PROTEASE FAMILY S1C HTRA-RELATED"/>
    <property type="match status" value="1"/>
</dbReference>
<sequence>MDEEKFKQGQPFGGDGASGSSHKDHHTDDNSNPSGGQPENAGSTYYYSYGPFQSYGKNGENGRDAGEYRRQPEEVEIMRSEPIKPAPPIYELSQVTGSPLGGGSNAEGQSAAPAAKSTGNWQFNKPPKRSSFKSVIAGALAGMLIITGAMVFADRQNLFTPGAPTTTASAPVNSSGGNSAQGAANGSSASSKATQALYPITDQGEVTNVVNQAGPAVVKIETLVKSSKQGARSNPNSNDPFYRYFFGDDFYGGSEGSGNGGSSSGSDQLVPTGIGSGFIFDKTGYILTNEHVVHNADVVRVTVQGTEKPYEAKVLGTSYELDLAVLKIEGSNFPSIPLGNSGNTQVGEWLVAIGNPKGFDHTVTVGVLSAKERGPITIPGENGEKDREYEHLLQTDASINPGNSGGPLLNLNGEVIGINVAVSSDAQGIGFAIPTSTITEVLDKLKNNEKIPQKPVPFIGATLMTMTDEVAKQMGTDVKEGSIVSDIVFKSPAYNADLRPYDIITGADGNNFATKEGLIEYIQKQKVGNEVTFHVVRNGKKMDLKIKIGDKNEFADIG</sequence>
<keyword evidence="6" id="KW-1133">Transmembrane helix</keyword>
<dbReference type="Pfam" id="PF13365">
    <property type="entry name" value="Trypsin_2"/>
    <property type="match status" value="1"/>
</dbReference>
<feature type="region of interest" description="Disordered" evidence="5">
    <location>
        <begin position="1"/>
        <end position="48"/>
    </location>
</feature>
<feature type="compositionally biased region" description="Polar residues" evidence="5">
    <location>
        <begin position="30"/>
        <end position="46"/>
    </location>
</feature>
<reference evidence="8 9" key="1">
    <citation type="submission" date="2019-08" db="EMBL/GenBank/DDBJ databases">
        <title>Genome sequencing of Paenibacillus faecis DSM 23593(T).</title>
        <authorList>
            <person name="Kook J.-K."/>
            <person name="Park S.-N."/>
            <person name="Lim Y.K."/>
        </authorList>
    </citation>
    <scope>NUCLEOTIDE SEQUENCE [LARGE SCALE GENOMIC DNA]</scope>
    <source>
        <strain evidence="8 9">DSM 23593</strain>
    </source>
</reference>
<dbReference type="Proteomes" id="UP000325218">
    <property type="component" value="Unassembled WGS sequence"/>
</dbReference>
<dbReference type="SMART" id="SM00228">
    <property type="entry name" value="PDZ"/>
    <property type="match status" value="1"/>
</dbReference>
<dbReference type="Gene3D" id="2.40.10.120">
    <property type="match status" value="1"/>
</dbReference>
<dbReference type="Pfam" id="PF13180">
    <property type="entry name" value="PDZ_2"/>
    <property type="match status" value="1"/>
</dbReference>
<name>A0A5D0CYA4_9BACL</name>
<evidence type="ECO:0000256" key="5">
    <source>
        <dbReference type="SAM" id="MobiDB-lite"/>
    </source>
</evidence>
<keyword evidence="9" id="KW-1185">Reference proteome</keyword>
<dbReference type="Gene3D" id="2.30.42.10">
    <property type="match status" value="1"/>
</dbReference>
<dbReference type="SUPFAM" id="SSF50156">
    <property type="entry name" value="PDZ domain-like"/>
    <property type="match status" value="1"/>
</dbReference>
<dbReference type="OrthoDB" id="9758917at2"/>
<evidence type="ECO:0000313" key="9">
    <source>
        <dbReference type="Proteomes" id="UP000325218"/>
    </source>
</evidence>